<protein>
    <submittedName>
        <fullName evidence="1">Uncharacterized protein</fullName>
    </submittedName>
</protein>
<proteinExistence type="predicted"/>
<dbReference type="AlphaFoldDB" id="C0BCZ2"/>
<name>C0BCZ2_9FIRM</name>
<reference evidence="1 2" key="1">
    <citation type="submission" date="2009-02" db="EMBL/GenBank/DDBJ databases">
        <authorList>
            <person name="Fulton L."/>
            <person name="Clifton S."/>
            <person name="Fulton B."/>
            <person name="Xu J."/>
            <person name="Minx P."/>
            <person name="Pepin K.H."/>
            <person name="Johnson M."/>
            <person name="Bhonagiri V."/>
            <person name="Nash W.E."/>
            <person name="Mardis E.R."/>
            <person name="Wilson R.K."/>
        </authorList>
    </citation>
    <scope>NUCLEOTIDE SEQUENCE [LARGE SCALE GENOMIC DNA]</scope>
    <source>
        <strain evidence="1 2">ATCC 27758</strain>
    </source>
</reference>
<gene>
    <name evidence="1" type="ORF">COPCOM_03033</name>
</gene>
<dbReference type="Proteomes" id="UP000003793">
    <property type="component" value="Unassembled WGS sequence"/>
</dbReference>
<evidence type="ECO:0000313" key="2">
    <source>
        <dbReference type="Proteomes" id="UP000003793"/>
    </source>
</evidence>
<accession>C0BCZ2</accession>
<evidence type="ECO:0000313" key="1">
    <source>
        <dbReference type="EMBL" id="EEG88943.1"/>
    </source>
</evidence>
<organism evidence="1 2">
    <name type="scientific">Coprococcus comes ATCC 27758</name>
    <dbReference type="NCBI Taxonomy" id="470146"/>
    <lineage>
        <taxon>Bacteria</taxon>
        <taxon>Bacillati</taxon>
        <taxon>Bacillota</taxon>
        <taxon>Clostridia</taxon>
        <taxon>Lachnospirales</taxon>
        <taxon>Lachnospiraceae</taxon>
        <taxon>Coprococcus</taxon>
    </lineage>
</organism>
<comment type="caution">
    <text evidence="1">The sequence shown here is derived from an EMBL/GenBank/DDBJ whole genome shotgun (WGS) entry which is preliminary data.</text>
</comment>
<dbReference type="HOGENOM" id="CLU_3134523_0_0_9"/>
<sequence>MQRSGARARIKGEVFLPVFTEHAEEKLQKDAQAPLMVKRRSGIECQCLG</sequence>
<reference evidence="1 2" key="2">
    <citation type="submission" date="2009-03" db="EMBL/GenBank/DDBJ databases">
        <title>Draft genome sequence of Coprococcus comes (ATCC 27758).</title>
        <authorList>
            <person name="Sudarsanam P."/>
            <person name="Ley R."/>
            <person name="Guruge J."/>
            <person name="Turnbaugh P.J."/>
            <person name="Mahowald M."/>
            <person name="Liep D."/>
            <person name="Gordon J."/>
        </authorList>
    </citation>
    <scope>NUCLEOTIDE SEQUENCE [LARGE SCALE GENOMIC DNA]</scope>
    <source>
        <strain evidence="1 2">ATCC 27758</strain>
    </source>
</reference>
<dbReference type="EMBL" id="ABVR01000042">
    <property type="protein sequence ID" value="EEG88943.1"/>
    <property type="molecule type" value="Genomic_DNA"/>
</dbReference>